<dbReference type="Gene3D" id="3.90.79.10">
    <property type="entry name" value="Nucleoside Triphosphate Pyrophosphohydrolase"/>
    <property type="match status" value="1"/>
</dbReference>
<dbReference type="InterPro" id="IPR015797">
    <property type="entry name" value="NUDIX_hydrolase-like_dom_sf"/>
</dbReference>
<accession>A0A1M5UPR0</accession>
<dbReference type="SUPFAM" id="SSF55811">
    <property type="entry name" value="Nudix"/>
    <property type="match status" value="1"/>
</dbReference>
<gene>
    <name evidence="4" type="ORF">SAMN02745823_00607</name>
</gene>
<evidence type="ECO:0000313" key="4">
    <source>
        <dbReference type="EMBL" id="SHH64633.1"/>
    </source>
</evidence>
<dbReference type="GO" id="GO:0006753">
    <property type="term" value="P:nucleoside phosphate metabolic process"/>
    <property type="evidence" value="ECO:0007669"/>
    <property type="project" value="TreeGrafter"/>
</dbReference>
<dbReference type="PANTHER" id="PTHR11839:SF18">
    <property type="entry name" value="NUDIX HYDROLASE DOMAIN-CONTAINING PROTEIN"/>
    <property type="match status" value="1"/>
</dbReference>
<dbReference type="PROSITE" id="PS51462">
    <property type="entry name" value="NUDIX"/>
    <property type="match status" value="1"/>
</dbReference>
<reference evidence="4 5" key="1">
    <citation type="submission" date="2016-11" db="EMBL/GenBank/DDBJ databases">
        <authorList>
            <person name="Jaros S."/>
            <person name="Januszkiewicz K."/>
            <person name="Wedrychowicz H."/>
        </authorList>
    </citation>
    <scope>NUCLEOTIDE SEQUENCE [LARGE SCALE GENOMIC DNA]</scope>
    <source>
        <strain evidence="4 5">DSM 10068</strain>
    </source>
</reference>
<dbReference type="InterPro" id="IPR000086">
    <property type="entry name" value="NUDIX_hydrolase_dom"/>
</dbReference>
<sequence length="180" mass="19972">MEFFEKQVSTNTVYKGRIVNVRNDVAELHNGALVPREVVEHPGGVAIVPVTAAGDVLMVRQYRYPMGEELLEIPAGKLEYCEDHRDCAVRELSEETGYTAGKLVYLGPVYTSPGFSMEILHIYLAMDLIPGQAHPDENEFLTVEAVPLPALAGQIMSGDIRDAKTIIGILKAEKYLERNR</sequence>
<protein>
    <submittedName>
        <fullName evidence="4">ADP-ribose pyrophosphatase</fullName>
    </submittedName>
</protein>
<comment type="cofactor">
    <cofactor evidence="1">
        <name>Mg(2+)</name>
        <dbReference type="ChEBI" id="CHEBI:18420"/>
    </cofactor>
</comment>
<evidence type="ECO:0000256" key="1">
    <source>
        <dbReference type="ARBA" id="ARBA00001946"/>
    </source>
</evidence>
<dbReference type="FunFam" id="3.90.79.10:FF:000024">
    <property type="entry name" value="ADP-ribose pyrophosphatase"/>
    <property type="match status" value="1"/>
</dbReference>
<proteinExistence type="predicted"/>
<organism evidence="4 5">
    <name type="scientific">Sporobacter termitidis DSM 10068</name>
    <dbReference type="NCBI Taxonomy" id="1123282"/>
    <lineage>
        <taxon>Bacteria</taxon>
        <taxon>Bacillati</taxon>
        <taxon>Bacillota</taxon>
        <taxon>Clostridia</taxon>
        <taxon>Eubacteriales</taxon>
        <taxon>Oscillospiraceae</taxon>
        <taxon>Sporobacter</taxon>
    </lineage>
</organism>
<evidence type="ECO:0000256" key="2">
    <source>
        <dbReference type="ARBA" id="ARBA00022801"/>
    </source>
</evidence>
<dbReference type="PROSITE" id="PS00893">
    <property type="entry name" value="NUDIX_BOX"/>
    <property type="match status" value="1"/>
</dbReference>
<dbReference type="GO" id="GO:0019693">
    <property type="term" value="P:ribose phosphate metabolic process"/>
    <property type="evidence" value="ECO:0007669"/>
    <property type="project" value="TreeGrafter"/>
</dbReference>
<feature type="domain" description="Nudix hydrolase" evidence="3">
    <location>
        <begin position="40"/>
        <end position="168"/>
    </location>
</feature>
<evidence type="ECO:0000259" key="3">
    <source>
        <dbReference type="PROSITE" id="PS51462"/>
    </source>
</evidence>
<dbReference type="STRING" id="1123282.SAMN02745823_00607"/>
<keyword evidence="5" id="KW-1185">Reference proteome</keyword>
<keyword evidence="2" id="KW-0378">Hydrolase</keyword>
<dbReference type="PANTHER" id="PTHR11839">
    <property type="entry name" value="UDP/ADP-SUGAR PYROPHOSPHATASE"/>
    <property type="match status" value="1"/>
</dbReference>
<dbReference type="EMBL" id="FQXV01000001">
    <property type="protein sequence ID" value="SHH64633.1"/>
    <property type="molecule type" value="Genomic_DNA"/>
</dbReference>
<dbReference type="InterPro" id="IPR020084">
    <property type="entry name" value="NUDIX_hydrolase_CS"/>
</dbReference>
<dbReference type="AlphaFoldDB" id="A0A1M5UPR0"/>
<dbReference type="Pfam" id="PF00293">
    <property type="entry name" value="NUDIX"/>
    <property type="match status" value="1"/>
</dbReference>
<dbReference type="Proteomes" id="UP000183995">
    <property type="component" value="Unassembled WGS sequence"/>
</dbReference>
<dbReference type="OrthoDB" id="9806150at2"/>
<name>A0A1M5UPR0_9FIRM</name>
<dbReference type="RefSeq" id="WP_073076133.1">
    <property type="nucleotide sequence ID" value="NZ_FQXV01000001.1"/>
</dbReference>
<evidence type="ECO:0000313" key="5">
    <source>
        <dbReference type="Proteomes" id="UP000183995"/>
    </source>
</evidence>
<dbReference type="GO" id="GO:0016787">
    <property type="term" value="F:hydrolase activity"/>
    <property type="evidence" value="ECO:0007669"/>
    <property type="project" value="UniProtKB-KW"/>
</dbReference>
<dbReference type="CDD" id="cd03424">
    <property type="entry name" value="NUDIX_ADPRase_Nudt5_UGPPase_Nudt14"/>
    <property type="match status" value="1"/>
</dbReference>